<organism evidence="3 4">
    <name type="scientific">Stentor coeruleus</name>
    <dbReference type="NCBI Taxonomy" id="5963"/>
    <lineage>
        <taxon>Eukaryota</taxon>
        <taxon>Sar</taxon>
        <taxon>Alveolata</taxon>
        <taxon>Ciliophora</taxon>
        <taxon>Postciliodesmatophora</taxon>
        <taxon>Heterotrichea</taxon>
        <taxon>Heterotrichida</taxon>
        <taxon>Stentoridae</taxon>
        <taxon>Stentor</taxon>
    </lineage>
</organism>
<name>A0A1R2BDY2_9CILI</name>
<comment type="caution">
    <text evidence="3">The sequence shown here is derived from an EMBL/GenBank/DDBJ whole genome shotgun (WGS) entry which is preliminary data.</text>
</comment>
<feature type="region of interest" description="Disordered" evidence="2">
    <location>
        <begin position="512"/>
        <end position="541"/>
    </location>
</feature>
<dbReference type="Proteomes" id="UP000187209">
    <property type="component" value="Unassembled WGS sequence"/>
</dbReference>
<sequence>MLDSYNLSVSKIEGIREISSSYCYIYHGSNILRVLTLDYFEVQPIPISKGIIRIVIEDSSNSKTIASLSFVSTIFKRIGFHWLPLFTENEQCLSEVPEEVGLPRVLIDIQANILSPVQELTEESENAEESIEEAGLEDFNHLRIKAVNMRIKISELEEHLLTQKRIFDEELEFLNLKNVEKIKKLEDQVKKLQDAIEKHDDDCARFIKEIIGLKSVLNDAEVQKDLLGKKVDKVVEEAKARENSILAMLQQKDLEIFALNMRNKKNKENKVCRLEGVEIRGFKIKKQDFQVCRLDDVKIFKMKKFGRNFEIWKGQGFEVKGDKSREPSEVVVFDIEDEEKMFFNIQKCKGNVEISKTEHLCVHNTGKIGDRGELVSMIKEKDCLSRKLFEAEMKISSFKLRSLEDIDNKVKKFLASRKLDNFATVCNELVYIIASKKVNVFVKNDVIYCKVGHDVKKLDCFIRNNCAQDVDTFKKKQNSNGMNNHKRFYTSMEFEKISSTIIHKNSDGRVRANSNKRMFKNSPTPTSRQAFSPAIRNTTIR</sequence>
<accession>A0A1R2BDY2</accession>
<reference evidence="3 4" key="1">
    <citation type="submission" date="2016-11" db="EMBL/GenBank/DDBJ databases">
        <title>The macronuclear genome of Stentor coeruleus: a giant cell with tiny introns.</title>
        <authorList>
            <person name="Slabodnick M."/>
            <person name="Ruby J.G."/>
            <person name="Reiff S.B."/>
            <person name="Swart E.C."/>
            <person name="Gosai S."/>
            <person name="Prabakaran S."/>
            <person name="Witkowska E."/>
            <person name="Larue G.E."/>
            <person name="Fisher S."/>
            <person name="Freeman R.M."/>
            <person name="Gunawardena J."/>
            <person name="Chu W."/>
            <person name="Stover N.A."/>
            <person name="Gregory B.D."/>
            <person name="Nowacki M."/>
            <person name="Derisi J."/>
            <person name="Roy S.W."/>
            <person name="Marshall W.F."/>
            <person name="Sood P."/>
        </authorList>
    </citation>
    <scope>NUCLEOTIDE SEQUENCE [LARGE SCALE GENOMIC DNA]</scope>
    <source>
        <strain evidence="3">WM001</strain>
    </source>
</reference>
<feature type="coiled-coil region" evidence="1">
    <location>
        <begin position="175"/>
        <end position="209"/>
    </location>
</feature>
<evidence type="ECO:0000313" key="4">
    <source>
        <dbReference type="Proteomes" id="UP000187209"/>
    </source>
</evidence>
<evidence type="ECO:0000256" key="2">
    <source>
        <dbReference type="SAM" id="MobiDB-lite"/>
    </source>
</evidence>
<dbReference type="AlphaFoldDB" id="A0A1R2BDY2"/>
<protein>
    <submittedName>
        <fullName evidence="3">Uncharacterized protein</fullName>
    </submittedName>
</protein>
<dbReference type="EMBL" id="MPUH01000718">
    <property type="protein sequence ID" value="OMJ74967.1"/>
    <property type="molecule type" value="Genomic_DNA"/>
</dbReference>
<gene>
    <name evidence="3" type="ORF">SteCoe_25994</name>
</gene>
<evidence type="ECO:0000256" key="1">
    <source>
        <dbReference type="SAM" id="Coils"/>
    </source>
</evidence>
<keyword evidence="1" id="KW-0175">Coiled coil</keyword>
<evidence type="ECO:0000313" key="3">
    <source>
        <dbReference type="EMBL" id="OMJ74967.1"/>
    </source>
</evidence>
<keyword evidence="4" id="KW-1185">Reference proteome</keyword>
<proteinExistence type="predicted"/>